<organism evidence="2 3">
    <name type="scientific">Bdellovibrio bacteriovorus</name>
    <dbReference type="NCBI Taxonomy" id="959"/>
    <lineage>
        <taxon>Bacteria</taxon>
        <taxon>Pseudomonadati</taxon>
        <taxon>Bdellovibrionota</taxon>
        <taxon>Bdellovibrionia</taxon>
        <taxon>Bdellovibrionales</taxon>
        <taxon>Pseudobdellovibrionaceae</taxon>
        <taxon>Bdellovibrio</taxon>
    </lineage>
</organism>
<dbReference type="RefSeq" id="WP_063245188.1">
    <property type="nucleotide sequence ID" value="NZ_LUKF01000020.1"/>
</dbReference>
<protein>
    <submittedName>
        <fullName evidence="2">Uncharacterized protein</fullName>
    </submittedName>
</protein>
<reference evidence="2 3" key="1">
    <citation type="submission" date="2016-03" db="EMBL/GenBank/DDBJ databases">
        <authorList>
            <person name="Ploux O."/>
        </authorList>
    </citation>
    <scope>NUCLEOTIDE SEQUENCE [LARGE SCALE GENOMIC DNA]</scope>
    <source>
        <strain evidence="2 3">BER2</strain>
    </source>
</reference>
<name>A0A150WBW1_BDEBC</name>
<sequence length="138" mass="15282">MKIKSKILTLALLGILGTVTFAAKPAKADILPLPTVNLSNKSVWITVYSLITHQQLDWGCLPAQSQRGWWSGNYVVLVPYYVRGEVKENADCSGRTIGDNGTQIQLPSVAWIDQNFNWHTTPTPPTSHEADSQYLDAE</sequence>
<dbReference type="Proteomes" id="UP000075391">
    <property type="component" value="Unassembled WGS sequence"/>
</dbReference>
<accession>A0A150WBW1</accession>
<evidence type="ECO:0000313" key="3">
    <source>
        <dbReference type="Proteomes" id="UP000075391"/>
    </source>
</evidence>
<feature type="signal peptide" evidence="1">
    <location>
        <begin position="1"/>
        <end position="22"/>
    </location>
</feature>
<evidence type="ECO:0000313" key="2">
    <source>
        <dbReference type="EMBL" id="KYG60426.1"/>
    </source>
</evidence>
<keyword evidence="1" id="KW-0732">Signal</keyword>
<proteinExistence type="predicted"/>
<comment type="caution">
    <text evidence="2">The sequence shown here is derived from an EMBL/GenBank/DDBJ whole genome shotgun (WGS) entry which is preliminary data.</text>
</comment>
<feature type="chain" id="PRO_5007572484" evidence="1">
    <location>
        <begin position="23"/>
        <end position="138"/>
    </location>
</feature>
<evidence type="ECO:0000256" key="1">
    <source>
        <dbReference type="SAM" id="SignalP"/>
    </source>
</evidence>
<dbReference type="EMBL" id="LUKF01000020">
    <property type="protein sequence ID" value="KYG60426.1"/>
    <property type="molecule type" value="Genomic_DNA"/>
</dbReference>
<dbReference type="OrthoDB" id="9827643at2"/>
<dbReference type="AlphaFoldDB" id="A0A150WBW1"/>
<gene>
    <name evidence="2" type="ORF">AZI85_13235</name>
</gene>